<dbReference type="Gene3D" id="3.40.720.10">
    <property type="entry name" value="Alkaline Phosphatase, subunit A"/>
    <property type="match status" value="1"/>
</dbReference>
<dbReference type="PROSITE" id="PS00149">
    <property type="entry name" value="SULFATASE_2"/>
    <property type="match status" value="1"/>
</dbReference>
<evidence type="ECO:0000256" key="3">
    <source>
        <dbReference type="ARBA" id="ARBA00022801"/>
    </source>
</evidence>
<evidence type="ECO:0000313" key="7">
    <source>
        <dbReference type="EMBL" id="MBB6430366.1"/>
    </source>
</evidence>
<keyword evidence="2" id="KW-0732">Signal</keyword>
<organism evidence="7 8">
    <name type="scientific">Algisphaera agarilytica</name>
    <dbReference type="NCBI Taxonomy" id="1385975"/>
    <lineage>
        <taxon>Bacteria</taxon>
        <taxon>Pseudomonadati</taxon>
        <taxon>Planctomycetota</taxon>
        <taxon>Phycisphaerae</taxon>
        <taxon>Phycisphaerales</taxon>
        <taxon>Phycisphaeraceae</taxon>
        <taxon>Algisphaera</taxon>
    </lineage>
</organism>
<evidence type="ECO:0000259" key="6">
    <source>
        <dbReference type="Pfam" id="PF16347"/>
    </source>
</evidence>
<dbReference type="InterPro" id="IPR024607">
    <property type="entry name" value="Sulfatase_CS"/>
</dbReference>
<dbReference type="AlphaFoldDB" id="A0A7X0LL86"/>
<dbReference type="PANTHER" id="PTHR43108">
    <property type="entry name" value="N-ACETYLGLUCOSAMINE-6-SULFATASE FAMILY MEMBER"/>
    <property type="match status" value="1"/>
</dbReference>
<dbReference type="Pfam" id="PF00884">
    <property type="entry name" value="Sulfatase"/>
    <property type="match status" value="1"/>
</dbReference>
<sequence>MSDDHCARAIGAYQGRLAPLNPTPTLDALAAEGMRFDRVFCTNSICTPSRATILTGQYSHTNGVYDLYDVLPGEQHTLPRDMRAAGYTTAVIGKWHLKSSPNHFDYFGVIAGQGRYMNPTLHVSEGGELRTIRYDSTLSREVAVVDTQGHSSDVLTDLSLEWLDQKRDKTKPFFLMHHFKAPHDKFIYAPRYEPYLGDTHIPEPDNLYDQPGPNFGSVATRGVDDELVGVIGSTVSPSPTKRNLARHYRKQIEEDLGRTDLTDAEMTRETHQRYVREYLRCVKGIDDNLKRLLDYLEDNGLADNTIVIYTSDQGMLLGEHDFIDKRWMYEESIRMPLIVRWPGVVQPGSTNDWLINNTDYAVTLLDIAGIAKPQKMQGRSFADALENKPKPDDWRTGTYYRYWMHMAHGHNNPAHFGIRTERYKLIFFYGMDYTDTHNGKQVEGREGNRYWANTPAAWEFYDLLNDPHEMDNRYDDPAYREVIHELKAQLKTERQAIGDTDAENPRIKAIITEHWDR</sequence>
<protein>
    <submittedName>
        <fullName evidence="7">Putative sulfatase</fullName>
        <ecNumber evidence="7">3.1.6.-</ecNumber>
    </submittedName>
</protein>
<dbReference type="GO" id="GO:0016787">
    <property type="term" value="F:hydrolase activity"/>
    <property type="evidence" value="ECO:0007669"/>
    <property type="project" value="UniProtKB-KW"/>
</dbReference>
<evidence type="ECO:0000313" key="8">
    <source>
        <dbReference type="Proteomes" id="UP000541810"/>
    </source>
</evidence>
<keyword evidence="8" id="KW-1185">Reference proteome</keyword>
<comment type="similarity">
    <text evidence="1">Belongs to the sulfatase family.</text>
</comment>
<gene>
    <name evidence="7" type="ORF">HNQ40_002172</name>
</gene>
<comment type="caution">
    <text evidence="7">The sequence shown here is derived from an EMBL/GenBank/DDBJ whole genome shotgun (WGS) entry which is preliminary data.</text>
</comment>
<dbReference type="SUPFAM" id="SSF53649">
    <property type="entry name" value="Alkaline phosphatase-like"/>
    <property type="match status" value="1"/>
</dbReference>
<dbReference type="InterPro" id="IPR000917">
    <property type="entry name" value="Sulfatase_N"/>
</dbReference>
<feature type="domain" description="N-sulphoglucosamine sulphohydrolase C-terminal" evidence="6">
    <location>
        <begin position="450"/>
        <end position="495"/>
    </location>
</feature>
<dbReference type="Pfam" id="PF16347">
    <property type="entry name" value="SGSH_C"/>
    <property type="match status" value="1"/>
</dbReference>
<dbReference type="PROSITE" id="PS00523">
    <property type="entry name" value="SULFATASE_1"/>
    <property type="match status" value="1"/>
</dbReference>
<evidence type="ECO:0000256" key="4">
    <source>
        <dbReference type="ARBA" id="ARBA00023180"/>
    </source>
</evidence>
<name>A0A7X0LL86_9BACT</name>
<feature type="domain" description="Sulfatase N-terminal" evidence="5">
    <location>
        <begin position="20"/>
        <end position="370"/>
    </location>
</feature>
<dbReference type="PANTHER" id="PTHR43108:SF6">
    <property type="entry name" value="N-SULPHOGLUCOSAMINE SULPHOHYDROLASE"/>
    <property type="match status" value="1"/>
</dbReference>
<accession>A0A7X0LL86</accession>
<reference evidence="7 8" key="1">
    <citation type="submission" date="2020-08" db="EMBL/GenBank/DDBJ databases">
        <title>Genomic Encyclopedia of Type Strains, Phase IV (KMG-IV): sequencing the most valuable type-strain genomes for metagenomic binning, comparative biology and taxonomic classification.</title>
        <authorList>
            <person name="Goeker M."/>
        </authorList>
    </citation>
    <scope>NUCLEOTIDE SEQUENCE [LARGE SCALE GENOMIC DNA]</scope>
    <source>
        <strain evidence="7 8">DSM 103725</strain>
    </source>
</reference>
<dbReference type="CDD" id="cd16031">
    <property type="entry name" value="G6S_like"/>
    <property type="match status" value="1"/>
</dbReference>
<dbReference type="InterPro" id="IPR017850">
    <property type="entry name" value="Alkaline_phosphatase_core_sf"/>
</dbReference>
<dbReference type="EC" id="3.1.6.-" evidence="7"/>
<proteinExistence type="inferred from homology"/>
<evidence type="ECO:0000256" key="1">
    <source>
        <dbReference type="ARBA" id="ARBA00008779"/>
    </source>
</evidence>
<evidence type="ECO:0000256" key="2">
    <source>
        <dbReference type="ARBA" id="ARBA00022729"/>
    </source>
</evidence>
<dbReference type="InterPro" id="IPR032506">
    <property type="entry name" value="SGSH_C"/>
</dbReference>
<keyword evidence="4" id="KW-0325">Glycoprotein</keyword>
<evidence type="ECO:0000259" key="5">
    <source>
        <dbReference type="Pfam" id="PF00884"/>
    </source>
</evidence>
<dbReference type="Proteomes" id="UP000541810">
    <property type="component" value="Unassembled WGS sequence"/>
</dbReference>
<dbReference type="EMBL" id="JACHGY010000001">
    <property type="protein sequence ID" value="MBB6430366.1"/>
    <property type="molecule type" value="Genomic_DNA"/>
</dbReference>
<keyword evidence="3 7" id="KW-0378">Hydrolase</keyword>